<accession>A0ABQ8HB11</accession>
<feature type="domain" description="RING-type" evidence="17">
    <location>
        <begin position="98"/>
        <end position="140"/>
    </location>
</feature>
<evidence type="ECO:0000259" key="17">
    <source>
        <dbReference type="PROSITE" id="PS50089"/>
    </source>
</evidence>
<evidence type="ECO:0000256" key="16">
    <source>
        <dbReference type="SAM" id="Phobius"/>
    </source>
</evidence>
<dbReference type="EMBL" id="JAFEMO010000012">
    <property type="protein sequence ID" value="KAH7553664.1"/>
    <property type="molecule type" value="Genomic_DNA"/>
</dbReference>
<keyword evidence="19" id="KW-1185">Reference proteome</keyword>
<keyword evidence="7" id="KW-0479">Metal-binding</keyword>
<comment type="subcellular location">
    <subcellularLocation>
        <location evidence="2">Membrane</location>
        <topology evidence="2">Single-pass membrane protein</topology>
    </subcellularLocation>
</comment>
<evidence type="ECO:0000313" key="18">
    <source>
        <dbReference type="EMBL" id="KAH7553664.1"/>
    </source>
</evidence>
<sequence>MGGEDHHGENVFSPILIGLLGVIAGSVMIMTYHCIAFACCYNSRRASHDNPSNNIGQRSSIHDHQQEISRLRGGGTSSSTLRLIPVYRYSKDGNEGTCSVCLCEFKEGDQIRVLPECLHSFHVACIDMWLSSHTNCPICRAEATPPQQHSVLSLPDTGGVPPPEFQRPPDIGG</sequence>
<dbReference type="InterPro" id="IPR001841">
    <property type="entry name" value="Znf_RING"/>
</dbReference>
<evidence type="ECO:0000256" key="7">
    <source>
        <dbReference type="ARBA" id="ARBA00022723"/>
    </source>
</evidence>
<evidence type="ECO:0000256" key="13">
    <source>
        <dbReference type="ARBA" id="ARBA00024209"/>
    </source>
</evidence>
<organism evidence="18 19">
    <name type="scientific">Xanthoceras sorbifolium</name>
    <dbReference type="NCBI Taxonomy" id="99658"/>
    <lineage>
        <taxon>Eukaryota</taxon>
        <taxon>Viridiplantae</taxon>
        <taxon>Streptophyta</taxon>
        <taxon>Embryophyta</taxon>
        <taxon>Tracheophyta</taxon>
        <taxon>Spermatophyta</taxon>
        <taxon>Magnoliopsida</taxon>
        <taxon>eudicotyledons</taxon>
        <taxon>Gunneridae</taxon>
        <taxon>Pentapetalae</taxon>
        <taxon>rosids</taxon>
        <taxon>malvids</taxon>
        <taxon>Sapindales</taxon>
        <taxon>Sapindaceae</taxon>
        <taxon>Xanthoceroideae</taxon>
        <taxon>Xanthoceras</taxon>
    </lineage>
</organism>
<dbReference type="InterPro" id="IPR044600">
    <property type="entry name" value="ATL1/ATL16-like"/>
</dbReference>
<evidence type="ECO:0000256" key="2">
    <source>
        <dbReference type="ARBA" id="ARBA00004167"/>
    </source>
</evidence>
<evidence type="ECO:0000256" key="8">
    <source>
        <dbReference type="ARBA" id="ARBA00022771"/>
    </source>
</evidence>
<evidence type="ECO:0000256" key="14">
    <source>
        <dbReference type="PROSITE-ProRule" id="PRU00175"/>
    </source>
</evidence>
<comment type="similarity">
    <text evidence="13">Belongs to the RING-type zinc finger family. ATL subfamily.</text>
</comment>
<keyword evidence="10" id="KW-0862">Zinc</keyword>
<name>A0ABQ8HB11_9ROSI</name>
<dbReference type="PANTHER" id="PTHR46913">
    <property type="entry name" value="RING-H2 FINGER PROTEIN ATL16"/>
    <property type="match status" value="1"/>
</dbReference>
<evidence type="ECO:0000256" key="9">
    <source>
        <dbReference type="ARBA" id="ARBA00022786"/>
    </source>
</evidence>
<dbReference type="Gene3D" id="3.30.40.10">
    <property type="entry name" value="Zinc/RING finger domain, C3HC4 (zinc finger)"/>
    <property type="match status" value="1"/>
</dbReference>
<dbReference type="PROSITE" id="PS50089">
    <property type="entry name" value="ZF_RING_2"/>
    <property type="match status" value="1"/>
</dbReference>
<feature type="region of interest" description="Disordered" evidence="15">
    <location>
        <begin position="51"/>
        <end position="76"/>
    </location>
</feature>
<evidence type="ECO:0000256" key="12">
    <source>
        <dbReference type="ARBA" id="ARBA00023136"/>
    </source>
</evidence>
<dbReference type="CDD" id="cd16461">
    <property type="entry name" value="RING-H2_EL5-like"/>
    <property type="match status" value="1"/>
</dbReference>
<keyword evidence="12 16" id="KW-0472">Membrane</keyword>
<evidence type="ECO:0000256" key="6">
    <source>
        <dbReference type="ARBA" id="ARBA00022692"/>
    </source>
</evidence>
<gene>
    <name evidence="18" type="ORF">JRO89_XS12G0039800</name>
</gene>
<evidence type="ECO:0000256" key="1">
    <source>
        <dbReference type="ARBA" id="ARBA00000900"/>
    </source>
</evidence>
<dbReference type="SMART" id="SM00184">
    <property type="entry name" value="RING"/>
    <property type="match status" value="1"/>
</dbReference>
<evidence type="ECO:0000256" key="15">
    <source>
        <dbReference type="SAM" id="MobiDB-lite"/>
    </source>
</evidence>
<dbReference type="SUPFAM" id="SSF57850">
    <property type="entry name" value="RING/U-box"/>
    <property type="match status" value="1"/>
</dbReference>
<evidence type="ECO:0000256" key="5">
    <source>
        <dbReference type="ARBA" id="ARBA00022679"/>
    </source>
</evidence>
<comment type="pathway">
    <text evidence="3">Protein modification; protein ubiquitination.</text>
</comment>
<dbReference type="InterPro" id="IPR013083">
    <property type="entry name" value="Znf_RING/FYVE/PHD"/>
</dbReference>
<comment type="caution">
    <text evidence="18">The sequence shown here is derived from an EMBL/GenBank/DDBJ whole genome shotgun (WGS) entry which is preliminary data.</text>
</comment>
<feature type="transmembrane region" description="Helical" evidence="16">
    <location>
        <begin position="15"/>
        <end position="41"/>
    </location>
</feature>
<proteinExistence type="inferred from homology"/>
<keyword evidence="6 16" id="KW-0812">Transmembrane</keyword>
<keyword evidence="8 14" id="KW-0863">Zinc-finger</keyword>
<feature type="compositionally biased region" description="Basic and acidic residues" evidence="15">
    <location>
        <begin position="60"/>
        <end position="70"/>
    </location>
</feature>
<evidence type="ECO:0000313" key="19">
    <source>
        <dbReference type="Proteomes" id="UP000827721"/>
    </source>
</evidence>
<reference evidence="18 19" key="1">
    <citation type="submission" date="2021-02" db="EMBL/GenBank/DDBJ databases">
        <title>Plant Genome Project.</title>
        <authorList>
            <person name="Zhang R.-G."/>
        </authorList>
    </citation>
    <scope>NUCLEOTIDE SEQUENCE [LARGE SCALE GENOMIC DNA]</scope>
    <source>
        <tissue evidence="18">Leaves</tissue>
    </source>
</reference>
<keyword evidence="11 16" id="KW-1133">Transmembrane helix</keyword>
<keyword evidence="9" id="KW-0833">Ubl conjugation pathway</keyword>
<comment type="catalytic activity">
    <reaction evidence="1">
        <text>S-ubiquitinyl-[E2 ubiquitin-conjugating enzyme]-L-cysteine + [acceptor protein]-L-lysine = [E2 ubiquitin-conjugating enzyme]-L-cysteine + N(6)-ubiquitinyl-[acceptor protein]-L-lysine.</text>
        <dbReference type="EC" id="2.3.2.27"/>
    </reaction>
</comment>
<evidence type="ECO:0000256" key="11">
    <source>
        <dbReference type="ARBA" id="ARBA00022989"/>
    </source>
</evidence>
<evidence type="ECO:0000256" key="3">
    <source>
        <dbReference type="ARBA" id="ARBA00004906"/>
    </source>
</evidence>
<keyword evidence="5" id="KW-0808">Transferase</keyword>
<evidence type="ECO:0000256" key="10">
    <source>
        <dbReference type="ARBA" id="ARBA00022833"/>
    </source>
</evidence>
<dbReference type="EC" id="2.3.2.27" evidence="4"/>
<feature type="region of interest" description="Disordered" evidence="15">
    <location>
        <begin position="149"/>
        <end position="173"/>
    </location>
</feature>
<dbReference type="Proteomes" id="UP000827721">
    <property type="component" value="Unassembled WGS sequence"/>
</dbReference>
<protein>
    <recommendedName>
        <fullName evidence="4">RING-type E3 ubiquitin transferase</fullName>
        <ecNumber evidence="4">2.3.2.27</ecNumber>
    </recommendedName>
</protein>
<evidence type="ECO:0000256" key="4">
    <source>
        <dbReference type="ARBA" id="ARBA00012483"/>
    </source>
</evidence>
<dbReference type="Pfam" id="PF13639">
    <property type="entry name" value="zf-RING_2"/>
    <property type="match status" value="1"/>
</dbReference>
<dbReference type="PANTHER" id="PTHR46913:SF1">
    <property type="entry name" value="RING-H2 FINGER PROTEIN ATL16"/>
    <property type="match status" value="1"/>
</dbReference>